<organism evidence="1 2">
    <name type="scientific">Streptomyces yokosukanensis</name>
    <dbReference type="NCBI Taxonomy" id="67386"/>
    <lineage>
        <taxon>Bacteria</taxon>
        <taxon>Bacillati</taxon>
        <taxon>Actinomycetota</taxon>
        <taxon>Actinomycetes</taxon>
        <taxon>Kitasatosporales</taxon>
        <taxon>Streptomycetaceae</taxon>
        <taxon>Streptomyces</taxon>
    </lineage>
</organism>
<evidence type="ECO:0008006" key="3">
    <source>
        <dbReference type="Google" id="ProtNLM"/>
    </source>
</evidence>
<dbReference type="AlphaFoldDB" id="A0A101NGH7"/>
<dbReference type="Proteomes" id="UP000053127">
    <property type="component" value="Unassembled WGS sequence"/>
</dbReference>
<protein>
    <recommendedName>
        <fullName evidence="3">Transposase DDE domain-containing protein</fullName>
    </recommendedName>
</protein>
<keyword evidence="2" id="KW-1185">Reference proteome</keyword>
<sequence>MHRDITLVWGDGGYTGGLVDWCRDKLALTLQVVKRTDDMAGFVVMPRRWADRPRSRLQLGEATVEVPAERLHQALQRTRADLEAEL</sequence>
<gene>
    <name evidence="1" type="ORF">AQI95_44065</name>
</gene>
<dbReference type="RefSeq" id="WP_067137123.1">
    <property type="nucleotide sequence ID" value="NZ_KQ948272.1"/>
</dbReference>
<reference evidence="1 2" key="1">
    <citation type="submission" date="2015-10" db="EMBL/GenBank/DDBJ databases">
        <title>Draft genome sequence of Streptomyces yokosukanensis DSM 40224, type strain for the species Streptomyces yokosukanensis.</title>
        <authorList>
            <person name="Ruckert C."/>
            <person name="Winkler A."/>
            <person name="Kalinowski J."/>
            <person name="Kampfer P."/>
            <person name="Glaeser S."/>
        </authorList>
    </citation>
    <scope>NUCLEOTIDE SEQUENCE [LARGE SCALE GENOMIC DNA]</scope>
    <source>
        <strain evidence="1 2">DSM 40224</strain>
    </source>
</reference>
<comment type="caution">
    <text evidence="1">The sequence shown here is derived from an EMBL/GenBank/DDBJ whole genome shotgun (WGS) entry which is preliminary data.</text>
</comment>
<accession>A0A101NGH7</accession>
<name>A0A101NGH7_9ACTN</name>
<evidence type="ECO:0000313" key="1">
    <source>
        <dbReference type="EMBL" id="KUM92667.1"/>
    </source>
</evidence>
<proteinExistence type="predicted"/>
<evidence type="ECO:0000313" key="2">
    <source>
        <dbReference type="Proteomes" id="UP000053127"/>
    </source>
</evidence>
<dbReference type="EMBL" id="LMWN01000157">
    <property type="protein sequence ID" value="KUM92667.1"/>
    <property type="molecule type" value="Genomic_DNA"/>
</dbReference>